<protein>
    <submittedName>
        <fullName evidence="1">Uncharacterized protein</fullName>
    </submittedName>
</protein>
<gene>
    <name evidence="1" type="ORF">PSNMU_V1.4_AUG-EV-PASAV3_0055160</name>
</gene>
<dbReference type="AlphaFoldDB" id="A0A448Z9J1"/>
<evidence type="ECO:0000313" key="1">
    <source>
        <dbReference type="EMBL" id="VEU38676.1"/>
    </source>
</evidence>
<sequence length="154" mass="17669">MVFRKIFKGRRSRSRKEKSFSDAISIDASISSRSCRKGPTRYDGAFVETVTTTMEEQDADCYDCNPQRNDSHAIYMFPTAWKERTGSRCDGAYDTIDTENRTKTTLQDDDDSITEMKNYEMGWDLAVDVNEDRYKSKEDSLSWVESSLSCLACV</sequence>
<keyword evidence="2" id="KW-1185">Reference proteome</keyword>
<organism evidence="1 2">
    <name type="scientific">Pseudo-nitzschia multistriata</name>
    <dbReference type="NCBI Taxonomy" id="183589"/>
    <lineage>
        <taxon>Eukaryota</taxon>
        <taxon>Sar</taxon>
        <taxon>Stramenopiles</taxon>
        <taxon>Ochrophyta</taxon>
        <taxon>Bacillariophyta</taxon>
        <taxon>Bacillariophyceae</taxon>
        <taxon>Bacillariophycidae</taxon>
        <taxon>Bacillariales</taxon>
        <taxon>Bacillariaceae</taxon>
        <taxon>Pseudo-nitzschia</taxon>
    </lineage>
</organism>
<reference evidence="1 2" key="1">
    <citation type="submission" date="2019-01" db="EMBL/GenBank/DDBJ databases">
        <authorList>
            <person name="Ferrante I. M."/>
        </authorList>
    </citation>
    <scope>NUCLEOTIDE SEQUENCE [LARGE SCALE GENOMIC DNA]</scope>
    <source>
        <strain evidence="1 2">B856</strain>
    </source>
</reference>
<proteinExistence type="predicted"/>
<evidence type="ECO:0000313" key="2">
    <source>
        <dbReference type="Proteomes" id="UP000291116"/>
    </source>
</evidence>
<dbReference type="EMBL" id="CAACVS010000181">
    <property type="protein sequence ID" value="VEU38676.1"/>
    <property type="molecule type" value="Genomic_DNA"/>
</dbReference>
<name>A0A448Z9J1_9STRA</name>
<accession>A0A448Z9J1</accession>
<dbReference type="Proteomes" id="UP000291116">
    <property type="component" value="Unassembled WGS sequence"/>
</dbReference>